<name>X1V5X4_9ZZZZ</name>
<proteinExistence type="predicted"/>
<protein>
    <submittedName>
        <fullName evidence="1">Uncharacterized protein</fullName>
    </submittedName>
</protein>
<reference evidence="1" key="1">
    <citation type="journal article" date="2014" name="Front. Microbiol.">
        <title>High frequency of phylogenetically diverse reductive dehalogenase-homologous genes in deep subseafloor sedimentary metagenomes.</title>
        <authorList>
            <person name="Kawai M."/>
            <person name="Futagami T."/>
            <person name="Toyoda A."/>
            <person name="Takaki Y."/>
            <person name="Nishi S."/>
            <person name="Hori S."/>
            <person name="Arai W."/>
            <person name="Tsubouchi T."/>
            <person name="Morono Y."/>
            <person name="Uchiyama I."/>
            <person name="Ito T."/>
            <person name="Fujiyama A."/>
            <person name="Inagaki F."/>
            <person name="Takami H."/>
        </authorList>
    </citation>
    <scope>NUCLEOTIDE SEQUENCE</scope>
    <source>
        <strain evidence="1">Expedition CK06-06</strain>
    </source>
</reference>
<accession>X1V5X4</accession>
<organism evidence="1">
    <name type="scientific">marine sediment metagenome</name>
    <dbReference type="NCBI Taxonomy" id="412755"/>
    <lineage>
        <taxon>unclassified sequences</taxon>
        <taxon>metagenomes</taxon>
        <taxon>ecological metagenomes</taxon>
    </lineage>
</organism>
<dbReference type="SUPFAM" id="SSF63829">
    <property type="entry name" value="Calcium-dependent phosphotriesterase"/>
    <property type="match status" value="1"/>
</dbReference>
<dbReference type="AlphaFoldDB" id="X1V5X4"/>
<evidence type="ECO:0000313" key="1">
    <source>
        <dbReference type="EMBL" id="GAJ25129.1"/>
    </source>
</evidence>
<gene>
    <name evidence="1" type="ORF">S12H4_56427</name>
</gene>
<comment type="caution">
    <text evidence="1">The sequence shown here is derived from an EMBL/GenBank/DDBJ whole genome shotgun (WGS) entry which is preliminary data.</text>
</comment>
<dbReference type="Gene3D" id="2.120.10.30">
    <property type="entry name" value="TolB, C-terminal domain"/>
    <property type="match status" value="1"/>
</dbReference>
<sequence length="203" mass="22003">LDTTGEKGSGLGDEFIYDVKDLAKIDPNLILYEESAGVISTGLKTARAVAIVLEGRVCVAGDKVIRIFADSGDLVREVKLADSPRCLTVANDGKFYIGMKEHVEVYDGRGKRLATWQSLGDDAILTSIAVYKSDVFVADAGNRIVLHYDTTGKLINRIGAKDKDKDIPGFVVPSPYFDLAVARLGISNGVCPRSLLIILPLFW</sequence>
<feature type="non-terminal residue" evidence="1">
    <location>
        <position position="1"/>
    </location>
</feature>
<dbReference type="EMBL" id="BARW01036336">
    <property type="protein sequence ID" value="GAJ25129.1"/>
    <property type="molecule type" value="Genomic_DNA"/>
</dbReference>
<dbReference type="InterPro" id="IPR011042">
    <property type="entry name" value="6-blade_b-propeller_TolB-like"/>
</dbReference>